<reference evidence="9" key="1">
    <citation type="submission" date="2024-07" db="EMBL/GenBank/DDBJ databases">
        <authorList>
            <person name="fu j."/>
        </authorList>
    </citation>
    <scope>NUCLEOTIDE SEQUENCE</scope>
    <source>
        <strain evidence="9">P10A9</strain>
    </source>
</reference>
<evidence type="ECO:0000256" key="3">
    <source>
        <dbReference type="ARBA" id="ARBA00018111"/>
    </source>
</evidence>
<evidence type="ECO:0000256" key="5">
    <source>
        <dbReference type="HAMAP-Rule" id="MF_01114"/>
    </source>
</evidence>
<evidence type="ECO:0000259" key="8">
    <source>
        <dbReference type="Pfam" id="PF21982"/>
    </source>
</evidence>
<evidence type="ECO:0000256" key="4">
    <source>
        <dbReference type="ARBA" id="ARBA00022490"/>
    </source>
</evidence>
<evidence type="ECO:0000259" key="7">
    <source>
        <dbReference type="Pfam" id="PF02631"/>
    </source>
</evidence>
<dbReference type="Pfam" id="PF02631">
    <property type="entry name" value="RecX_HTH2"/>
    <property type="match status" value="1"/>
</dbReference>
<evidence type="ECO:0000256" key="1">
    <source>
        <dbReference type="ARBA" id="ARBA00004496"/>
    </source>
</evidence>
<dbReference type="Pfam" id="PF21982">
    <property type="entry name" value="RecX_HTH1"/>
    <property type="match status" value="1"/>
</dbReference>
<dbReference type="InterPro" id="IPR053926">
    <property type="entry name" value="RecX_HTH_1st"/>
</dbReference>
<proteinExistence type="inferred from homology"/>
<dbReference type="InterPro" id="IPR003783">
    <property type="entry name" value="Regulatory_RecX"/>
</dbReference>
<protein>
    <recommendedName>
        <fullName evidence="3 5">Regulatory protein RecX</fullName>
    </recommendedName>
</protein>
<name>A0AB39L7F4_9MICC</name>
<dbReference type="InterPro" id="IPR053924">
    <property type="entry name" value="RecX_HTH_2nd"/>
</dbReference>
<dbReference type="KEGG" id="spue:AB5L97_07500"/>
<accession>A0AB39L7F4</accession>
<sequence length="186" mass="20694">MAERRRRQAAPPPEQDPEANPESVARAILLRQLTLGPRSRLQLERKLRERNVPDEVSATLLERFEDVGLVDDAEFARMWVRSRGEMKSLGRGALRRELNEKGIKGDVAEDALDELTPEAEEAAARSLLARRARPFDRRDPAARDKELRRLVGMLARKGHAPGFAFRLAAEALDVDADGDDAGPSPG</sequence>
<dbReference type="InterPro" id="IPR036388">
    <property type="entry name" value="WH-like_DNA-bd_sf"/>
</dbReference>
<comment type="similarity">
    <text evidence="2 5">Belongs to the RecX family.</text>
</comment>
<feature type="region of interest" description="Disordered" evidence="6">
    <location>
        <begin position="1"/>
        <end position="22"/>
    </location>
</feature>
<dbReference type="PANTHER" id="PTHR33602">
    <property type="entry name" value="REGULATORY PROTEIN RECX FAMILY PROTEIN"/>
    <property type="match status" value="1"/>
</dbReference>
<evidence type="ECO:0000256" key="6">
    <source>
        <dbReference type="SAM" id="MobiDB-lite"/>
    </source>
</evidence>
<comment type="subcellular location">
    <subcellularLocation>
        <location evidence="1 5">Cytoplasm</location>
    </subcellularLocation>
</comment>
<dbReference type="Gene3D" id="1.10.10.10">
    <property type="entry name" value="Winged helix-like DNA-binding domain superfamily/Winged helix DNA-binding domain"/>
    <property type="match status" value="1"/>
</dbReference>
<evidence type="ECO:0000256" key="2">
    <source>
        <dbReference type="ARBA" id="ARBA00009695"/>
    </source>
</evidence>
<organism evidence="9">
    <name type="scientific">Sinomonas puerhi</name>
    <dbReference type="NCBI Taxonomy" id="3238584"/>
    <lineage>
        <taxon>Bacteria</taxon>
        <taxon>Bacillati</taxon>
        <taxon>Actinomycetota</taxon>
        <taxon>Actinomycetes</taxon>
        <taxon>Micrococcales</taxon>
        <taxon>Micrococcaceae</taxon>
        <taxon>Sinomonas</taxon>
    </lineage>
</organism>
<evidence type="ECO:0000313" key="9">
    <source>
        <dbReference type="EMBL" id="XDP46836.1"/>
    </source>
</evidence>
<dbReference type="HAMAP" id="MF_01114">
    <property type="entry name" value="RecX"/>
    <property type="match status" value="1"/>
</dbReference>
<dbReference type="GO" id="GO:0006282">
    <property type="term" value="P:regulation of DNA repair"/>
    <property type="evidence" value="ECO:0007669"/>
    <property type="project" value="UniProtKB-UniRule"/>
</dbReference>
<gene>
    <name evidence="5" type="primary">recX</name>
    <name evidence="9" type="ORF">AB5L97_07500</name>
</gene>
<dbReference type="RefSeq" id="WP_369047057.1">
    <property type="nucleotide sequence ID" value="NZ_CP163302.1"/>
</dbReference>
<dbReference type="EMBL" id="CP163302">
    <property type="protein sequence ID" value="XDP46836.1"/>
    <property type="molecule type" value="Genomic_DNA"/>
</dbReference>
<comment type="function">
    <text evidence="5">Modulates RecA activity.</text>
</comment>
<keyword evidence="4 5" id="KW-0963">Cytoplasm</keyword>
<feature type="domain" description="RecX first three-helical" evidence="8">
    <location>
        <begin position="25"/>
        <end position="63"/>
    </location>
</feature>
<dbReference type="PANTHER" id="PTHR33602:SF1">
    <property type="entry name" value="REGULATORY PROTEIN RECX FAMILY PROTEIN"/>
    <property type="match status" value="1"/>
</dbReference>
<dbReference type="GO" id="GO:0005737">
    <property type="term" value="C:cytoplasm"/>
    <property type="evidence" value="ECO:0007669"/>
    <property type="project" value="UniProtKB-SubCell"/>
</dbReference>
<dbReference type="AlphaFoldDB" id="A0AB39L7F4"/>
<feature type="domain" description="RecX second three-helical" evidence="7">
    <location>
        <begin position="71"/>
        <end position="112"/>
    </location>
</feature>